<dbReference type="InterPro" id="IPR028994">
    <property type="entry name" value="Integrin_alpha_N"/>
</dbReference>
<evidence type="ECO:0000256" key="1">
    <source>
        <dbReference type="ARBA" id="ARBA00022729"/>
    </source>
</evidence>
<dbReference type="Proteomes" id="UP001172083">
    <property type="component" value="Unassembled WGS sequence"/>
</dbReference>
<evidence type="ECO:0000313" key="3">
    <source>
        <dbReference type="Proteomes" id="UP001172083"/>
    </source>
</evidence>
<dbReference type="SUPFAM" id="SSF69318">
    <property type="entry name" value="Integrin alpha N-terminal domain"/>
    <property type="match status" value="1"/>
</dbReference>
<dbReference type="EMBL" id="JAUJEB010000002">
    <property type="protein sequence ID" value="MDN5213203.1"/>
    <property type="molecule type" value="Genomic_DNA"/>
</dbReference>
<reference evidence="2" key="1">
    <citation type="submission" date="2023-06" db="EMBL/GenBank/DDBJ databases">
        <title>Genomic of Agaribacillus aureum.</title>
        <authorList>
            <person name="Wang G."/>
        </authorList>
    </citation>
    <scope>NUCLEOTIDE SEQUENCE</scope>
    <source>
        <strain evidence="2">BMA12</strain>
    </source>
</reference>
<accession>A0ABT8L684</accession>
<comment type="caution">
    <text evidence="2">The sequence shown here is derived from an EMBL/GenBank/DDBJ whole genome shotgun (WGS) entry which is preliminary data.</text>
</comment>
<name>A0ABT8L684_9BACT</name>
<organism evidence="2 3">
    <name type="scientific">Agaribacillus aureus</name>
    <dbReference type="NCBI Taxonomy" id="3051825"/>
    <lineage>
        <taxon>Bacteria</taxon>
        <taxon>Pseudomonadati</taxon>
        <taxon>Bacteroidota</taxon>
        <taxon>Cytophagia</taxon>
        <taxon>Cytophagales</taxon>
        <taxon>Splendidivirgaceae</taxon>
        <taxon>Agaribacillus</taxon>
    </lineage>
</organism>
<gene>
    <name evidence="2" type="ORF">QQ020_14135</name>
</gene>
<proteinExistence type="predicted"/>
<dbReference type="PANTHER" id="PTHR44103:SF1">
    <property type="entry name" value="PROPROTEIN CONVERTASE P"/>
    <property type="match status" value="1"/>
</dbReference>
<dbReference type="Pfam" id="PF13517">
    <property type="entry name" value="FG-GAP_3"/>
    <property type="match status" value="1"/>
</dbReference>
<dbReference type="PANTHER" id="PTHR44103">
    <property type="entry name" value="PROPROTEIN CONVERTASE P"/>
    <property type="match status" value="1"/>
</dbReference>
<protein>
    <submittedName>
        <fullName evidence="2">VCBS repeat-containing protein</fullName>
    </submittedName>
</protein>
<keyword evidence="1" id="KW-0732">Signal</keyword>
<sequence>MKKPAAVYILMTVILFCSACKEKRAKESRQMSGMTNKELHFEKRTIADSVQFLWAHDPVDLTGDNIADLLFIDNNGHGGKLGYYEGQREHGVWEKKLISTSNLPKHEFAMGDIEGGDIDNDGDIDLIVAQHTGEWEAASEPSTIFWYENPGWKAHAIGQAPNFIKDVSMADFNNDGKIDIATLNFEESTLRIFQQIEADDWQLVQAFENYGNLHEGMDVGDINADNFIDIVAGGHIFYSPGENLTLPWQAENIDKKWNNQTGDWSRNGTKIFLRDLDGDKKSEVFVSHSERAGFPLSYYKNVDGIWKEHVIADSIPACHTLQVFDIDLDGDFDVLSGVNKSRAQGLGFDTFPVTVFLANENHTQWEPMLISEDGIYNGQVVDYDEDGDLDIFRYQTHDATTYELFENTLNK</sequence>
<dbReference type="InterPro" id="IPR013517">
    <property type="entry name" value="FG-GAP"/>
</dbReference>
<dbReference type="Gene3D" id="2.130.10.130">
    <property type="entry name" value="Integrin alpha, N-terminal"/>
    <property type="match status" value="1"/>
</dbReference>
<dbReference type="RefSeq" id="WP_346758543.1">
    <property type="nucleotide sequence ID" value="NZ_JAUJEB010000002.1"/>
</dbReference>
<evidence type="ECO:0000313" key="2">
    <source>
        <dbReference type="EMBL" id="MDN5213203.1"/>
    </source>
</evidence>
<keyword evidence="3" id="KW-1185">Reference proteome</keyword>